<dbReference type="CDD" id="cd08237">
    <property type="entry name" value="ribitol-5-phosphate_DH"/>
    <property type="match status" value="1"/>
</dbReference>
<dbReference type="Proteomes" id="UP000019246">
    <property type="component" value="Unassembled WGS sequence"/>
</dbReference>
<dbReference type="AlphaFoldDB" id="W7AU75"/>
<reference evidence="9 10" key="1">
    <citation type="journal article" date="2014" name="Int. J. Syst. Evol. Microbiol.">
        <title>Listeria floridensis sp. nov., Listeria aquatica sp. nov., Listeria cornellensis sp. nov., Listeria riparia sp. nov. and Listeria grandensis sp. nov., from agricultural and natural environments.</title>
        <authorList>
            <person name="den Bakker H.C."/>
            <person name="Warchocki S."/>
            <person name="Wright E.M."/>
            <person name="Allred A.F."/>
            <person name="Ahlstrom C."/>
            <person name="Manuel C.S."/>
            <person name="Stasiewicz M.J."/>
            <person name="Burrell A."/>
            <person name="Roof S."/>
            <person name="Strawn L."/>
            <person name="Fortes E.D."/>
            <person name="Nightingale K.K."/>
            <person name="Kephart D."/>
            <person name="Wiedmann M."/>
        </authorList>
    </citation>
    <scope>NUCLEOTIDE SEQUENCE [LARGE SCALE GENOMIC DNA]</scope>
    <source>
        <strain evidence="9 10">FSL S10-1188</strain>
    </source>
</reference>
<evidence type="ECO:0000256" key="3">
    <source>
        <dbReference type="ARBA" id="ARBA00022723"/>
    </source>
</evidence>
<proteinExistence type="inferred from homology"/>
<dbReference type="GO" id="GO:1902012">
    <property type="term" value="P:poly(ribitol phosphate) teichoic acid biosynthetic process"/>
    <property type="evidence" value="ECO:0007669"/>
    <property type="project" value="UniProtKB-UniRule"/>
</dbReference>
<evidence type="ECO:0000259" key="8">
    <source>
        <dbReference type="Pfam" id="PF16912"/>
    </source>
</evidence>
<evidence type="ECO:0000256" key="5">
    <source>
        <dbReference type="ARBA" id="ARBA00023002"/>
    </source>
</evidence>
<dbReference type="EC" id="1.1.1.405" evidence="6"/>
<evidence type="ECO:0000256" key="1">
    <source>
        <dbReference type="ARBA" id="ARBA00001947"/>
    </source>
</evidence>
<feature type="binding site" evidence="6">
    <location>
        <position position="144"/>
    </location>
    <ligand>
        <name>Zn(2+)</name>
        <dbReference type="ChEBI" id="CHEBI:29105"/>
        <note>catalytic</note>
    </ligand>
</feature>
<dbReference type="GO" id="GO:0008270">
    <property type="term" value="F:zinc ion binding"/>
    <property type="evidence" value="ECO:0007669"/>
    <property type="project" value="UniProtKB-UniRule"/>
</dbReference>
<comment type="function">
    <text evidence="6">Catalyzes the NADPH dependent reduction of D-ribulose 5-phosphate to D-ribitol 5-phosphate.</text>
</comment>
<dbReference type="Gene3D" id="3.90.180.10">
    <property type="entry name" value="Medium-chain alcohol dehydrogenases, catalytic domain"/>
    <property type="match status" value="1"/>
</dbReference>
<name>W7AU75_9LIST</name>
<dbReference type="GO" id="GO:0071555">
    <property type="term" value="P:cell wall organization"/>
    <property type="evidence" value="ECO:0007669"/>
    <property type="project" value="UniProtKB-KW"/>
</dbReference>
<keyword evidence="6" id="KW-0777">Teichoic acid biosynthesis</keyword>
<comment type="similarity">
    <text evidence="2 6">Belongs to the zinc-containing alcohol dehydrogenase family.</text>
</comment>
<dbReference type="PANTHER" id="PTHR43350">
    <property type="entry name" value="NAD-DEPENDENT ALCOHOL DEHYDROGENASE"/>
    <property type="match status" value="1"/>
</dbReference>
<feature type="binding site" evidence="6">
    <location>
        <position position="64"/>
    </location>
    <ligand>
        <name>Zn(2+)</name>
        <dbReference type="ChEBI" id="CHEBI:29105"/>
        <note>catalytic</note>
    </ligand>
</feature>
<evidence type="ECO:0000313" key="9">
    <source>
        <dbReference type="EMBL" id="EUJ18699.1"/>
    </source>
</evidence>
<dbReference type="SUPFAM" id="SSF51735">
    <property type="entry name" value="NAD(P)-binding Rossmann-fold domains"/>
    <property type="match status" value="1"/>
</dbReference>
<organism evidence="9 10">
    <name type="scientific">Listeria aquatica FSL S10-1188</name>
    <dbReference type="NCBI Taxonomy" id="1265818"/>
    <lineage>
        <taxon>Bacteria</taxon>
        <taxon>Bacillati</taxon>
        <taxon>Bacillota</taxon>
        <taxon>Bacilli</taxon>
        <taxon>Bacillales</taxon>
        <taxon>Listeriaceae</taxon>
        <taxon>Listeria</taxon>
    </lineage>
</organism>
<evidence type="ECO:0000256" key="4">
    <source>
        <dbReference type="ARBA" id="ARBA00022833"/>
    </source>
</evidence>
<accession>W7AU75</accession>
<dbReference type="Gene3D" id="3.40.50.720">
    <property type="entry name" value="NAD(P)-binding Rossmann-like Domain"/>
    <property type="match status" value="1"/>
</dbReference>
<feature type="binding site" evidence="6">
    <location>
        <position position="65"/>
    </location>
    <ligand>
        <name>Zn(2+)</name>
        <dbReference type="ChEBI" id="CHEBI:29105"/>
        <note>catalytic</note>
    </ligand>
</feature>
<gene>
    <name evidence="6" type="primary">tarJ</name>
    <name evidence="9" type="ORF">MAQA_09017</name>
</gene>
<feature type="binding site" evidence="6">
    <location>
        <position position="38"/>
    </location>
    <ligand>
        <name>Zn(2+)</name>
        <dbReference type="ChEBI" id="CHEBI:29105"/>
        <note>catalytic</note>
    </ligand>
</feature>
<keyword evidence="3 6" id="KW-0479">Metal-binding</keyword>
<dbReference type="GO" id="GO:0050256">
    <property type="term" value="F:ribitol-5-phosphate 2-dehydrogenase [NAD(P)+] activity"/>
    <property type="evidence" value="ECO:0007669"/>
    <property type="project" value="UniProtKB-UniRule"/>
</dbReference>
<dbReference type="Pfam" id="PF08240">
    <property type="entry name" value="ADH_N"/>
    <property type="match status" value="1"/>
</dbReference>
<keyword evidence="6" id="KW-0521">NADP</keyword>
<comment type="catalytic activity">
    <reaction evidence="6">
        <text>D-ribitol 5-phosphate + NADP(+) = D-ribulose 5-phosphate + NADPH + H(+)</text>
        <dbReference type="Rhea" id="RHEA:19921"/>
        <dbReference type="ChEBI" id="CHEBI:15378"/>
        <dbReference type="ChEBI" id="CHEBI:57695"/>
        <dbReference type="ChEBI" id="CHEBI:57783"/>
        <dbReference type="ChEBI" id="CHEBI:58121"/>
        <dbReference type="ChEBI" id="CHEBI:58349"/>
        <dbReference type="EC" id="1.1.1.405"/>
    </reaction>
</comment>
<dbReference type="InterPro" id="IPR036291">
    <property type="entry name" value="NAD(P)-bd_dom_sf"/>
</dbReference>
<evidence type="ECO:0000313" key="10">
    <source>
        <dbReference type="Proteomes" id="UP000019246"/>
    </source>
</evidence>
<keyword evidence="4 6" id="KW-0862">Zinc</keyword>
<evidence type="ECO:0000256" key="6">
    <source>
        <dbReference type="HAMAP-Rule" id="MF_02069"/>
    </source>
</evidence>
<dbReference type="UniPathway" id="UPA00790"/>
<protein>
    <recommendedName>
        <fullName evidence="6">Ribulose-5-phosphate reductase</fullName>
        <shortName evidence="6">Ribulose-5-P reductase</shortName>
        <ecNumber evidence="6">1.1.1.405</ecNumber>
    </recommendedName>
    <alternativeName>
        <fullName evidence="6">Ribitol-5-phosphate dehydrogenase</fullName>
    </alternativeName>
</protein>
<comment type="cofactor">
    <cofactor evidence="1 6">
        <name>Zn(2+)</name>
        <dbReference type="ChEBI" id="CHEBI:29105"/>
    </cofactor>
</comment>
<evidence type="ECO:0000259" key="7">
    <source>
        <dbReference type="Pfam" id="PF08240"/>
    </source>
</evidence>
<dbReference type="EMBL" id="AOCG01000009">
    <property type="protein sequence ID" value="EUJ18699.1"/>
    <property type="molecule type" value="Genomic_DNA"/>
</dbReference>
<dbReference type="STRING" id="1265818.MAQA_09017"/>
<comment type="pathway">
    <text evidence="6">Cell wall biogenesis; poly(ribitol phosphate) teichoic acid biosynthesis.</text>
</comment>
<dbReference type="InterPro" id="IPR011032">
    <property type="entry name" value="GroES-like_sf"/>
</dbReference>
<comment type="caution">
    <text evidence="9">The sequence shown here is derived from an EMBL/GenBank/DDBJ whole genome shotgun (WGS) entry which is preliminary data.</text>
</comment>
<dbReference type="Pfam" id="PF16912">
    <property type="entry name" value="Glu_dehyd_C"/>
    <property type="match status" value="1"/>
</dbReference>
<keyword evidence="6" id="KW-0961">Cell wall biogenesis/degradation</keyword>
<sequence length="366" mass="41314">MINQVYRLVSERQFEVANIDETLTEDAVVVRPTYLSICAADQRYYTGSRGKEILAKKLPMALIHEGVGEVVYDAKKEFPIGTKVVMIPNTPFEKDPVIAENYLRSSKFRSSGFDGLMQDNVFMRRDRLIALPEDLDMTVAAFSELISVAVHAVRRFDSRADANRSSFGVWGDGNLGFITCLLLKDKFPDAKVYIFGKTPYKLDFFSFVDAAYSIDAIPEDLEIDQAFECAGGKGSQYAVDQIIDLIKPEGTISLLGVSEYPIEVNTRMVLEKGLTLYGSSRSGRVDFQATVDFLNKNRRAVEYLSNLIGEVHDVRSIQDVIEAFEADLRSPWGENRYGVEYLTFEEKKERCRKSAAPLATYNEEWT</sequence>
<keyword evidence="5 6" id="KW-0560">Oxidoreductase</keyword>
<dbReference type="HAMAP" id="MF_02069">
    <property type="entry name" value="TarJ"/>
    <property type="match status" value="1"/>
</dbReference>
<evidence type="ECO:0000256" key="2">
    <source>
        <dbReference type="ARBA" id="ARBA00008072"/>
    </source>
</evidence>
<dbReference type="SUPFAM" id="SSF50129">
    <property type="entry name" value="GroES-like"/>
    <property type="match status" value="1"/>
</dbReference>
<dbReference type="InterPro" id="IPR034710">
    <property type="entry name" value="TarJ"/>
</dbReference>
<dbReference type="PATRIC" id="fig|1265818.5.peg.1818"/>
<dbReference type="PANTHER" id="PTHR43350:SF19">
    <property type="entry name" value="D-GULOSIDE 3-DEHYDROGENASE"/>
    <property type="match status" value="1"/>
</dbReference>
<keyword evidence="10" id="KW-1185">Reference proteome</keyword>
<dbReference type="InterPro" id="IPR013154">
    <property type="entry name" value="ADH-like_N"/>
</dbReference>
<feature type="domain" description="Alcohol dehydrogenase-like N-terminal" evidence="7">
    <location>
        <begin position="25"/>
        <end position="133"/>
    </location>
</feature>
<feature type="domain" description="Glucose dehydrogenase C-terminal" evidence="8">
    <location>
        <begin position="147"/>
        <end position="324"/>
    </location>
</feature>
<dbReference type="InterPro" id="IPR031640">
    <property type="entry name" value="Glu_dehyd_C"/>
</dbReference>